<keyword evidence="5" id="KW-1185">Reference proteome</keyword>
<dbReference type="GO" id="GO:0046872">
    <property type="term" value="F:metal ion binding"/>
    <property type="evidence" value="ECO:0007669"/>
    <property type="project" value="UniProtKB-KW"/>
</dbReference>
<dbReference type="PROSITE" id="PS00444">
    <property type="entry name" value="POLYPRENYL_SYNTHASE_2"/>
    <property type="match status" value="1"/>
</dbReference>
<dbReference type="PANTHER" id="PTHR12001:SF86">
    <property type="entry name" value="GERANYLGERANYL DIPHOSPHATE SYNTHASE"/>
    <property type="match status" value="1"/>
</dbReference>
<dbReference type="OrthoDB" id="9805316at2"/>
<dbReference type="InterPro" id="IPR008949">
    <property type="entry name" value="Isoprenoid_synthase_dom_sf"/>
</dbReference>
<dbReference type="GO" id="GO:0008299">
    <property type="term" value="P:isoprenoid biosynthetic process"/>
    <property type="evidence" value="ECO:0007669"/>
    <property type="project" value="InterPro"/>
</dbReference>
<sequence length="334" mass="36300">MDWEDQLARYVAEIEAGLQAFIESLEFSDSAELRSMLRYHMGWEDDLGGGKRLRPALTLLCAGACGGDYQSAMPAALGVEFLHNFTLIHDDIEDRSTTRHGRPTVWTRWGLAQAVNAGDGLFSIAQLALLGLVDSCGETVAIRAAREMNRTCLHLTRGQHLDIAFESEDEVALEAYLAMIEGKTAALIAYCTSTGGLAAGADDATVARLGAFGKALGLAFQIQDDFLGIWGDPAVTGKSAASDLLARKKTLPVLYGLKNCAEFRRLWEDDDPDPELVMAMARTLADCGAAAYVREQAGAYMRQAREALAELFPHPNQDARTLIALTEALLNREM</sequence>
<dbReference type="PANTHER" id="PTHR12001">
    <property type="entry name" value="GERANYLGERANYL PYROPHOSPHATE SYNTHASE"/>
    <property type="match status" value="1"/>
</dbReference>
<dbReference type="RefSeq" id="WP_087861994.1">
    <property type="nucleotide sequence ID" value="NZ_LT859958.1"/>
</dbReference>
<gene>
    <name evidence="4" type="ORF">CFX1CAM_1053</name>
</gene>
<dbReference type="SFLD" id="SFLDS00005">
    <property type="entry name" value="Isoprenoid_Synthase_Type_I"/>
    <property type="match status" value="1"/>
</dbReference>
<evidence type="ECO:0000256" key="2">
    <source>
        <dbReference type="ARBA" id="ARBA00022842"/>
    </source>
</evidence>
<keyword evidence="2" id="KW-0460">Magnesium</keyword>
<dbReference type="Gene3D" id="1.10.600.10">
    <property type="entry name" value="Farnesyl Diphosphate Synthase"/>
    <property type="match status" value="1"/>
</dbReference>
<proteinExistence type="inferred from homology"/>
<name>A0A1Y6K5F5_9CHLR</name>
<dbReference type="Proteomes" id="UP000195514">
    <property type="component" value="Chromosome I"/>
</dbReference>
<dbReference type="CDD" id="cd00685">
    <property type="entry name" value="Trans_IPPS_HT"/>
    <property type="match status" value="1"/>
</dbReference>
<evidence type="ECO:0000313" key="5">
    <source>
        <dbReference type="Proteomes" id="UP000195514"/>
    </source>
</evidence>
<evidence type="ECO:0000256" key="1">
    <source>
        <dbReference type="ARBA" id="ARBA00022723"/>
    </source>
</evidence>
<evidence type="ECO:0000256" key="3">
    <source>
        <dbReference type="RuleBase" id="RU004466"/>
    </source>
</evidence>
<dbReference type="SUPFAM" id="SSF48576">
    <property type="entry name" value="Terpenoid synthases"/>
    <property type="match status" value="1"/>
</dbReference>
<reference evidence="5" key="1">
    <citation type="submission" date="2017-05" db="EMBL/GenBank/DDBJ databases">
        <authorList>
            <person name="Kirkegaard R."/>
            <person name="Mcilroy J S."/>
        </authorList>
    </citation>
    <scope>NUCLEOTIDE SEQUENCE [LARGE SCALE GENOMIC DNA]</scope>
</reference>
<comment type="similarity">
    <text evidence="3">Belongs to the FPP/GGPP synthase family.</text>
</comment>
<dbReference type="GO" id="GO:0004337">
    <property type="term" value="F:(2E,6E)-farnesyl diphosphate synthase activity"/>
    <property type="evidence" value="ECO:0007669"/>
    <property type="project" value="UniProtKB-EC"/>
</dbReference>
<organism evidence="4 5">
    <name type="scientific">Candidatus Brevifilum fermentans</name>
    <dbReference type="NCBI Taxonomy" id="1986204"/>
    <lineage>
        <taxon>Bacteria</taxon>
        <taxon>Bacillati</taxon>
        <taxon>Chloroflexota</taxon>
        <taxon>Anaerolineae</taxon>
        <taxon>Anaerolineales</taxon>
        <taxon>Anaerolineaceae</taxon>
        <taxon>Candidatus Brevifilum</taxon>
    </lineage>
</organism>
<evidence type="ECO:0000313" key="4">
    <source>
        <dbReference type="EMBL" id="SMX54118.1"/>
    </source>
</evidence>
<dbReference type="AlphaFoldDB" id="A0A1Y6K5F5"/>
<dbReference type="SFLD" id="SFLDG01017">
    <property type="entry name" value="Polyprenyl_Transferase_Like"/>
    <property type="match status" value="1"/>
</dbReference>
<protein>
    <submittedName>
        <fullName evidence="4">(2E,6E)-farnesyl diphosphate synthase</fullName>
        <ecNumber evidence="4">2.5.1.10</ecNumber>
    </submittedName>
</protein>
<dbReference type="InterPro" id="IPR000092">
    <property type="entry name" value="Polyprenyl_synt"/>
</dbReference>
<dbReference type="InterPro" id="IPR033749">
    <property type="entry name" value="Polyprenyl_synt_CS"/>
</dbReference>
<dbReference type="EMBL" id="LT859958">
    <property type="protein sequence ID" value="SMX54118.1"/>
    <property type="molecule type" value="Genomic_DNA"/>
</dbReference>
<dbReference type="Pfam" id="PF00348">
    <property type="entry name" value="polyprenyl_synt"/>
    <property type="match status" value="1"/>
</dbReference>
<dbReference type="KEGG" id="abat:CFX1CAM_1053"/>
<accession>A0A1Y6K5F5</accession>
<keyword evidence="1" id="KW-0479">Metal-binding</keyword>
<dbReference type="EC" id="2.5.1.10" evidence="4"/>
<keyword evidence="3 4" id="KW-0808">Transferase</keyword>